<feature type="compositionally biased region" description="Basic and acidic residues" evidence="2">
    <location>
        <begin position="22"/>
        <end position="32"/>
    </location>
</feature>
<comment type="cofactor">
    <cofactor evidence="1">
        <name>Fe(2+)</name>
        <dbReference type="ChEBI" id="CHEBI:29033"/>
    </cofactor>
    <text evidence="1">Binds 1 Fe(2+) ion per subunit.</text>
</comment>
<evidence type="ECO:0000313" key="4">
    <source>
        <dbReference type="Proteomes" id="UP000235965"/>
    </source>
</evidence>
<proteinExistence type="inferred from homology"/>
<keyword evidence="1" id="KW-0862">Zinc</keyword>
<keyword evidence="1" id="KW-0223">Dioxygenase</keyword>
<name>A0A2J7PPK1_9NEOP</name>
<dbReference type="AlphaFoldDB" id="A0A2J7PPK1"/>
<reference evidence="3 4" key="1">
    <citation type="submission" date="2017-12" db="EMBL/GenBank/DDBJ databases">
        <title>Hemimetabolous genomes reveal molecular basis of termite eusociality.</title>
        <authorList>
            <person name="Harrison M.C."/>
            <person name="Jongepier E."/>
            <person name="Robertson H.M."/>
            <person name="Arning N."/>
            <person name="Bitard-Feildel T."/>
            <person name="Chao H."/>
            <person name="Childers C.P."/>
            <person name="Dinh H."/>
            <person name="Doddapaneni H."/>
            <person name="Dugan S."/>
            <person name="Gowin J."/>
            <person name="Greiner C."/>
            <person name="Han Y."/>
            <person name="Hu H."/>
            <person name="Hughes D.S.T."/>
            <person name="Huylmans A.-K."/>
            <person name="Kemena C."/>
            <person name="Kremer L.P.M."/>
            <person name="Lee S.L."/>
            <person name="Lopez-Ezquerra A."/>
            <person name="Mallet L."/>
            <person name="Monroy-Kuhn J.M."/>
            <person name="Moser A."/>
            <person name="Murali S.C."/>
            <person name="Muzny D.M."/>
            <person name="Otani S."/>
            <person name="Piulachs M.-D."/>
            <person name="Poelchau M."/>
            <person name="Qu J."/>
            <person name="Schaub F."/>
            <person name="Wada-Katsumata A."/>
            <person name="Worley K.C."/>
            <person name="Xie Q."/>
            <person name="Ylla G."/>
            <person name="Poulsen M."/>
            <person name="Gibbs R.A."/>
            <person name="Schal C."/>
            <person name="Richards S."/>
            <person name="Belles X."/>
            <person name="Korb J."/>
            <person name="Bornberg-Bauer E."/>
        </authorList>
    </citation>
    <scope>NUCLEOTIDE SEQUENCE [LARGE SCALE GENOMIC DNA]</scope>
    <source>
        <tissue evidence="3">Whole body</tissue>
    </source>
</reference>
<dbReference type="GO" id="GO:0045944">
    <property type="term" value="P:positive regulation of transcription by RNA polymerase II"/>
    <property type="evidence" value="ECO:0007669"/>
    <property type="project" value="TreeGrafter"/>
</dbReference>
<dbReference type="GO" id="GO:0070579">
    <property type="term" value="F:DNA 5-methylcytosine dioxygenase activity"/>
    <property type="evidence" value="ECO:0007669"/>
    <property type="project" value="UniProtKB-UniRule"/>
</dbReference>
<feature type="region of interest" description="Disordered" evidence="2">
    <location>
        <begin position="69"/>
        <end position="124"/>
    </location>
</feature>
<protein>
    <recommendedName>
        <fullName evidence="1">Methylcytosine dioxygenase TET</fullName>
        <ecNumber evidence="1">1.14.11.80</ecNumber>
    </recommendedName>
</protein>
<feature type="compositionally biased region" description="Polar residues" evidence="2">
    <location>
        <begin position="7"/>
        <end position="18"/>
    </location>
</feature>
<comment type="caution">
    <text evidence="3">The sequence shown here is derived from an EMBL/GenBank/DDBJ whole genome shotgun (WGS) entry which is preliminary data.</text>
</comment>
<comment type="cofactor">
    <cofactor evidence="1">
        <name>Zn(2+)</name>
        <dbReference type="ChEBI" id="CHEBI:29105"/>
    </cofactor>
    <text evidence="1">The zinc ions have a structural role.</text>
</comment>
<sequence length="695" mass="76576">MGDTMTGPWSVSASSSNGRMMWPDDNKSNIYREDNRANTQNGLQSDAYERVNLNSRLKTMILNKQMNHQMQQQYNQQMSMDRPAPSDGSAGHQIMSPGDQQRSTSVPQSQYMSSSSSSMMPQTSDARVVVDRMLSDNQNVNRMMTSDGHHSGMMGGRPAANVERKQQLDNQSSSEVNFLAQGHHPRNHPSIMTSEGGGFPWDWSSSANNDIMDGNSISAMENFIKYAASEDRGGIIDKSLDLAASSASVKHFVPNNTLPANFQQKSSGRQSCTNVNWHSPMLPQEQVSMTSNNNSSNNNNNNSYKDQMFKCTSTGVSTFKCTRECSVEVDDKSFQKRMGIGPGSRNEFQNNAYGSVVPDVDVEDHRAQGMVATGVCQYQQEYGSCTPQMKSEERKVTPTSMANNNCFGQQGFDGSNTNLKTENQKPVANSMIGASGFHSQVFDGMTARNEVRASSGNAAYLCQNFEHTTTPSEKVTESTKVKKEQPSYLFAGDGGPIPLEKIKGSWCCRQGGIETPTPEHLRDGCCQGFQTADEQDTKQPWSPQQSDATTADACQSANKGFGGMSTKEFQDHLERLKNNVRAEVPDCNCFPPDKCPPEPGSYYTHLGSGASLTDLRKDIEKRTGLKGKAVRIEKVMYTGKEGKTTQGCPLAKWIIRRSSLEEKVLCIVKHRQGHKCPTAWIVVVMVAWDGVPSHE</sequence>
<dbReference type="InParanoid" id="A0A2J7PPK1"/>
<comment type="function">
    <text evidence="1">Dioxygenase that catalyzes the conversion of the modified genomic base 5-methylcytosine (5mC) into 5-hydroxymethylcytosine (5hmC) and plays a key role in epigenetic chromatin reprogramming during embryonic development.</text>
</comment>
<keyword evidence="1" id="KW-0560">Oxidoreductase</keyword>
<dbReference type="GO" id="GO:0040029">
    <property type="term" value="P:epigenetic regulation of gene expression"/>
    <property type="evidence" value="ECO:0007669"/>
    <property type="project" value="InterPro"/>
</dbReference>
<dbReference type="GO" id="GO:0141166">
    <property type="term" value="P:chromosomal 5-methylcytosine DNA demethylation pathway"/>
    <property type="evidence" value="ECO:0007669"/>
    <property type="project" value="UniProtKB-UniRule"/>
</dbReference>
<comment type="catalytic activity">
    <reaction evidence="1">
        <text>a 5-hydroxymethyl-2'-deoxycytidine in DNA + 2-oxoglutarate + O2 = a 5-formyl-2'-deoxycytidine in DNA + succinate + CO2 + H2O</text>
        <dbReference type="Rhea" id="RHEA:53828"/>
        <dbReference type="Rhea" id="RHEA-COMP:13315"/>
        <dbReference type="Rhea" id="RHEA-COMP:13656"/>
        <dbReference type="ChEBI" id="CHEBI:15377"/>
        <dbReference type="ChEBI" id="CHEBI:15379"/>
        <dbReference type="ChEBI" id="CHEBI:16526"/>
        <dbReference type="ChEBI" id="CHEBI:16810"/>
        <dbReference type="ChEBI" id="CHEBI:30031"/>
        <dbReference type="ChEBI" id="CHEBI:136731"/>
        <dbReference type="ChEBI" id="CHEBI:137731"/>
        <dbReference type="EC" id="1.14.11.80"/>
    </reaction>
</comment>
<evidence type="ECO:0000256" key="1">
    <source>
        <dbReference type="RuleBase" id="RU367064"/>
    </source>
</evidence>
<gene>
    <name evidence="3" type="ORF">B7P43_G16324</name>
</gene>
<comment type="catalytic activity">
    <reaction evidence="1">
        <text>a 5-methyl-2'-deoxycytidine in DNA + 2-oxoglutarate + O2 = a 5-hydroxymethyl-2'-deoxycytidine in DNA + succinate + CO2</text>
        <dbReference type="Rhea" id="RHEA:52636"/>
        <dbReference type="Rhea" id="RHEA-COMP:11370"/>
        <dbReference type="Rhea" id="RHEA-COMP:13315"/>
        <dbReference type="ChEBI" id="CHEBI:15379"/>
        <dbReference type="ChEBI" id="CHEBI:16526"/>
        <dbReference type="ChEBI" id="CHEBI:16810"/>
        <dbReference type="ChEBI" id="CHEBI:30031"/>
        <dbReference type="ChEBI" id="CHEBI:85454"/>
        <dbReference type="ChEBI" id="CHEBI:136731"/>
        <dbReference type="EC" id="1.14.11.80"/>
    </reaction>
</comment>
<keyword evidence="4" id="KW-1185">Reference proteome</keyword>
<dbReference type="PANTHER" id="PTHR23358:SF6">
    <property type="entry name" value="METHYLCYTOSINE DIOXYGENASE TET"/>
    <property type="match status" value="1"/>
</dbReference>
<comment type="catalytic activity">
    <reaction evidence="1">
        <text>a 5-formyl-2'-deoxycytidine in DNA + 2-oxoglutarate + O2 = a 5-carboxyl-2'-deoxycytidine in DNA + succinate + CO2 + H(+)</text>
        <dbReference type="Rhea" id="RHEA:53832"/>
        <dbReference type="Rhea" id="RHEA-COMP:13656"/>
        <dbReference type="Rhea" id="RHEA-COMP:13657"/>
        <dbReference type="ChEBI" id="CHEBI:15378"/>
        <dbReference type="ChEBI" id="CHEBI:15379"/>
        <dbReference type="ChEBI" id="CHEBI:16526"/>
        <dbReference type="ChEBI" id="CHEBI:16810"/>
        <dbReference type="ChEBI" id="CHEBI:30031"/>
        <dbReference type="ChEBI" id="CHEBI:137731"/>
        <dbReference type="ChEBI" id="CHEBI:137732"/>
        <dbReference type="EC" id="1.14.11.80"/>
    </reaction>
</comment>
<evidence type="ECO:0000256" key="2">
    <source>
        <dbReference type="SAM" id="MobiDB-lite"/>
    </source>
</evidence>
<feature type="non-terminal residue" evidence="3">
    <location>
        <position position="695"/>
    </location>
</feature>
<dbReference type="EC" id="1.14.11.80" evidence="1"/>
<accession>A0A2J7PPK1</accession>
<comment type="similarity">
    <text evidence="1">Belongs to the TET family.</text>
</comment>
<keyword evidence="1" id="KW-0408">Iron</keyword>
<dbReference type="GO" id="GO:0008270">
    <property type="term" value="F:zinc ion binding"/>
    <property type="evidence" value="ECO:0007669"/>
    <property type="project" value="UniProtKB-UniRule"/>
</dbReference>
<dbReference type="InterPro" id="IPR040175">
    <property type="entry name" value="TET1/2/3"/>
</dbReference>
<dbReference type="STRING" id="105785.A0A2J7PPK1"/>
<dbReference type="PANTHER" id="PTHR23358">
    <property type="entry name" value="METHYLCYTOSINE DIOXYGENASE TET"/>
    <property type="match status" value="1"/>
</dbReference>
<dbReference type="EMBL" id="NEVH01022660">
    <property type="protein sequence ID" value="PNF18268.1"/>
    <property type="molecule type" value="Genomic_DNA"/>
</dbReference>
<feature type="compositionally biased region" description="Low complexity" evidence="2">
    <location>
        <begin position="69"/>
        <end position="78"/>
    </location>
</feature>
<feature type="compositionally biased region" description="Low complexity" evidence="2">
    <location>
        <begin position="103"/>
        <end position="124"/>
    </location>
</feature>
<dbReference type="OrthoDB" id="8854879at2759"/>
<keyword evidence="1" id="KW-0479">Metal-binding</keyword>
<dbReference type="Proteomes" id="UP000235965">
    <property type="component" value="Unassembled WGS sequence"/>
</dbReference>
<dbReference type="GO" id="GO:0005634">
    <property type="term" value="C:nucleus"/>
    <property type="evidence" value="ECO:0007669"/>
    <property type="project" value="UniProtKB-UniRule"/>
</dbReference>
<organism evidence="3 4">
    <name type="scientific">Cryptotermes secundus</name>
    <dbReference type="NCBI Taxonomy" id="105785"/>
    <lineage>
        <taxon>Eukaryota</taxon>
        <taxon>Metazoa</taxon>
        <taxon>Ecdysozoa</taxon>
        <taxon>Arthropoda</taxon>
        <taxon>Hexapoda</taxon>
        <taxon>Insecta</taxon>
        <taxon>Pterygota</taxon>
        <taxon>Neoptera</taxon>
        <taxon>Polyneoptera</taxon>
        <taxon>Dictyoptera</taxon>
        <taxon>Blattodea</taxon>
        <taxon>Blattoidea</taxon>
        <taxon>Termitoidae</taxon>
        <taxon>Kalotermitidae</taxon>
        <taxon>Cryptotermitinae</taxon>
        <taxon>Cryptotermes</taxon>
    </lineage>
</organism>
<feature type="region of interest" description="Disordered" evidence="2">
    <location>
        <begin position="1"/>
        <end position="32"/>
    </location>
</feature>
<evidence type="ECO:0000313" key="3">
    <source>
        <dbReference type="EMBL" id="PNF18268.1"/>
    </source>
</evidence>